<gene>
    <name evidence="5" type="ORF">GMARGA_LOCUS29691</name>
</gene>
<dbReference type="CDD" id="cd05471">
    <property type="entry name" value="pepsin_like"/>
    <property type="match status" value="1"/>
</dbReference>
<comment type="caution">
    <text evidence="5">The sequence shown here is derived from an EMBL/GenBank/DDBJ whole genome shotgun (WGS) entry which is preliminary data.</text>
</comment>
<dbReference type="SUPFAM" id="SSF50630">
    <property type="entry name" value="Acid proteases"/>
    <property type="match status" value="1"/>
</dbReference>
<protein>
    <submittedName>
        <fullName evidence="5">16911_t:CDS:1</fullName>
    </submittedName>
</protein>
<proteinExistence type="inferred from homology"/>
<dbReference type="InterPro" id="IPR021109">
    <property type="entry name" value="Peptidase_aspartic_dom_sf"/>
</dbReference>
<dbReference type="Proteomes" id="UP000789901">
    <property type="component" value="Unassembled WGS sequence"/>
</dbReference>
<dbReference type="InterPro" id="IPR033121">
    <property type="entry name" value="PEPTIDASE_A1"/>
</dbReference>
<dbReference type="InterPro" id="IPR034164">
    <property type="entry name" value="Pepsin-like_dom"/>
</dbReference>
<keyword evidence="2 3" id="KW-0064">Aspartyl protease</keyword>
<dbReference type="PRINTS" id="PR00792">
    <property type="entry name" value="PEPSIN"/>
</dbReference>
<feature type="domain" description="Peptidase A1" evidence="4">
    <location>
        <begin position="5"/>
        <end position="222"/>
    </location>
</feature>
<name>A0ABN7WE35_GIGMA</name>
<keyword evidence="3" id="KW-0645">Protease</keyword>
<dbReference type="PROSITE" id="PS51767">
    <property type="entry name" value="PEPTIDASE_A1"/>
    <property type="match status" value="1"/>
</dbReference>
<dbReference type="InterPro" id="IPR001969">
    <property type="entry name" value="Aspartic_peptidase_AS"/>
</dbReference>
<sequence>KDIGYYTSIIVGNQKFRVILDIGSSNLWIPNNDCTVEACQNHERFNSSQSPTFKPEGQNCEITYGTGTATGITGKNNIQIGSITANEQFFGLTEFEDNTFSFDELNTMDNGAPILISTLIKQKTIDPIFSFHFQHFNVSDDKRTFTLGGVDKSKFEGNITFTPIISSNSIPNCFWVINLKDVNVNDHSMNFSREAIIDTGTTLLIIPDDDAVAIHSQFQDHF</sequence>
<organism evidence="5 6">
    <name type="scientific">Gigaspora margarita</name>
    <dbReference type="NCBI Taxonomy" id="4874"/>
    <lineage>
        <taxon>Eukaryota</taxon>
        <taxon>Fungi</taxon>
        <taxon>Fungi incertae sedis</taxon>
        <taxon>Mucoromycota</taxon>
        <taxon>Glomeromycotina</taxon>
        <taxon>Glomeromycetes</taxon>
        <taxon>Diversisporales</taxon>
        <taxon>Gigasporaceae</taxon>
        <taxon>Gigaspora</taxon>
    </lineage>
</organism>
<evidence type="ECO:0000256" key="2">
    <source>
        <dbReference type="ARBA" id="ARBA00022750"/>
    </source>
</evidence>
<dbReference type="InterPro" id="IPR001461">
    <property type="entry name" value="Aspartic_peptidase_A1"/>
</dbReference>
<reference evidence="5 6" key="1">
    <citation type="submission" date="2021-06" db="EMBL/GenBank/DDBJ databases">
        <authorList>
            <person name="Kallberg Y."/>
            <person name="Tangrot J."/>
            <person name="Rosling A."/>
        </authorList>
    </citation>
    <scope>NUCLEOTIDE SEQUENCE [LARGE SCALE GENOMIC DNA]</scope>
    <source>
        <strain evidence="5 6">120-4 pot B 10/14</strain>
    </source>
</reference>
<evidence type="ECO:0000313" key="5">
    <source>
        <dbReference type="EMBL" id="CAG8828419.1"/>
    </source>
</evidence>
<dbReference type="EMBL" id="CAJVQB010040464">
    <property type="protein sequence ID" value="CAG8828419.1"/>
    <property type="molecule type" value="Genomic_DNA"/>
</dbReference>
<dbReference type="PROSITE" id="PS00141">
    <property type="entry name" value="ASP_PROTEASE"/>
    <property type="match status" value="1"/>
</dbReference>
<comment type="similarity">
    <text evidence="1 3">Belongs to the peptidase A1 family.</text>
</comment>
<evidence type="ECO:0000259" key="4">
    <source>
        <dbReference type="PROSITE" id="PS51767"/>
    </source>
</evidence>
<keyword evidence="6" id="KW-1185">Reference proteome</keyword>
<dbReference type="Gene3D" id="2.40.70.10">
    <property type="entry name" value="Acid Proteases"/>
    <property type="match status" value="2"/>
</dbReference>
<evidence type="ECO:0000256" key="3">
    <source>
        <dbReference type="RuleBase" id="RU000454"/>
    </source>
</evidence>
<feature type="non-terminal residue" evidence="5">
    <location>
        <position position="1"/>
    </location>
</feature>
<keyword evidence="3" id="KW-0378">Hydrolase</keyword>
<accession>A0ABN7WE35</accession>
<dbReference type="PANTHER" id="PTHR47966">
    <property type="entry name" value="BETA-SITE APP-CLEAVING ENZYME, ISOFORM A-RELATED"/>
    <property type="match status" value="1"/>
</dbReference>
<evidence type="ECO:0000256" key="1">
    <source>
        <dbReference type="ARBA" id="ARBA00007447"/>
    </source>
</evidence>
<dbReference type="PANTHER" id="PTHR47966:SF75">
    <property type="entry name" value="ENDOPEPTIDASE (CTSD), PUTATIVE (AFU_ORTHOLOGUE AFUA_4G07040)-RELATED"/>
    <property type="match status" value="1"/>
</dbReference>
<evidence type="ECO:0000313" key="6">
    <source>
        <dbReference type="Proteomes" id="UP000789901"/>
    </source>
</evidence>
<dbReference type="Pfam" id="PF00026">
    <property type="entry name" value="Asp"/>
    <property type="match status" value="1"/>
</dbReference>